<dbReference type="GO" id="GO:0016787">
    <property type="term" value="F:hydrolase activity"/>
    <property type="evidence" value="ECO:0007669"/>
    <property type="project" value="InterPro"/>
</dbReference>
<feature type="compositionally biased region" description="Gly residues" evidence="1">
    <location>
        <begin position="16"/>
        <end position="29"/>
    </location>
</feature>
<dbReference type="PANTHER" id="PTHR23024:SF204">
    <property type="entry name" value="OS01G0153800 PROTEIN"/>
    <property type="match status" value="1"/>
</dbReference>
<dbReference type="InterPro" id="IPR029058">
    <property type="entry name" value="AB_hydrolase_fold"/>
</dbReference>
<dbReference type="SUPFAM" id="SSF53474">
    <property type="entry name" value="alpha/beta-Hydrolases"/>
    <property type="match status" value="1"/>
</dbReference>
<dbReference type="InterPro" id="IPR013094">
    <property type="entry name" value="AB_hydrolase_3"/>
</dbReference>
<evidence type="ECO:0000259" key="2">
    <source>
        <dbReference type="Pfam" id="PF07859"/>
    </source>
</evidence>
<comment type="caution">
    <text evidence="3">The sequence shown here is derived from an EMBL/GenBank/DDBJ whole genome shotgun (WGS) entry which is preliminary data.</text>
</comment>
<dbReference type="EMBL" id="JACEFO010001770">
    <property type="protein sequence ID" value="KAF8704951.1"/>
    <property type="molecule type" value="Genomic_DNA"/>
</dbReference>
<sequence length="359" mass="37479">MAVLTASEDGAVEGQLGEGSGQGRDGGGKPVASPITTPLITMSAGAEQRVVVEDLVGVVTLFSDGSVVRGDESPFFPPGPFPVAPGVHWKDAVYDAARGLKVRLYKPSPAAAAGEAKGNNNKLPVLVYFHGGGYCIGAYDQPMYHSFCQRIAAELPAVVLSVQYRLAPEHRLPAAIDDAATFFSWLRAQAVLGAEPWLAESADFSSTFVAGVSAGANLAHHAVVQITAGEENALGPLRLAGYVLLSAYFGSVERTAAELDPPSGVSLTVENSDQAWRMALPVGATRDHPLANPFAPGGATLEAVPMPPALVVAPGRDVLRDHVRGYAARHGFSVGSRSEATEELMAILKGFVHKHAALD</sequence>
<dbReference type="InterPro" id="IPR050466">
    <property type="entry name" value="Carboxylest/Gibb_receptor"/>
</dbReference>
<organism evidence="3 4">
    <name type="scientific">Digitaria exilis</name>
    <dbReference type="NCBI Taxonomy" id="1010633"/>
    <lineage>
        <taxon>Eukaryota</taxon>
        <taxon>Viridiplantae</taxon>
        <taxon>Streptophyta</taxon>
        <taxon>Embryophyta</taxon>
        <taxon>Tracheophyta</taxon>
        <taxon>Spermatophyta</taxon>
        <taxon>Magnoliopsida</taxon>
        <taxon>Liliopsida</taxon>
        <taxon>Poales</taxon>
        <taxon>Poaceae</taxon>
        <taxon>PACMAD clade</taxon>
        <taxon>Panicoideae</taxon>
        <taxon>Panicodae</taxon>
        <taxon>Paniceae</taxon>
        <taxon>Anthephorinae</taxon>
        <taxon>Digitaria</taxon>
    </lineage>
</organism>
<feature type="region of interest" description="Disordered" evidence="1">
    <location>
        <begin position="1"/>
        <end position="34"/>
    </location>
</feature>
<gene>
    <name evidence="3" type="ORF">HU200_031196</name>
</gene>
<dbReference type="OrthoDB" id="408631at2759"/>
<dbReference type="Pfam" id="PF07859">
    <property type="entry name" value="Abhydrolase_3"/>
    <property type="match status" value="1"/>
</dbReference>
<dbReference type="Gene3D" id="3.40.50.1820">
    <property type="entry name" value="alpha/beta hydrolase"/>
    <property type="match status" value="1"/>
</dbReference>
<keyword evidence="4" id="KW-1185">Reference proteome</keyword>
<evidence type="ECO:0000313" key="4">
    <source>
        <dbReference type="Proteomes" id="UP000636709"/>
    </source>
</evidence>
<dbReference type="PANTHER" id="PTHR23024">
    <property type="entry name" value="ARYLACETAMIDE DEACETYLASE"/>
    <property type="match status" value="1"/>
</dbReference>
<reference evidence="3" key="1">
    <citation type="submission" date="2020-07" db="EMBL/GenBank/DDBJ databases">
        <title>Genome sequence and genetic diversity analysis of an under-domesticated orphan crop, white fonio (Digitaria exilis).</title>
        <authorList>
            <person name="Bennetzen J.L."/>
            <person name="Chen S."/>
            <person name="Ma X."/>
            <person name="Wang X."/>
            <person name="Yssel A.E.J."/>
            <person name="Chaluvadi S.R."/>
            <person name="Johnson M."/>
            <person name="Gangashetty P."/>
            <person name="Hamidou F."/>
            <person name="Sanogo M.D."/>
            <person name="Zwaenepoel A."/>
            <person name="Wallace J."/>
            <person name="Van De Peer Y."/>
            <person name="Van Deynze A."/>
        </authorList>
    </citation>
    <scope>NUCLEOTIDE SEQUENCE</scope>
    <source>
        <tissue evidence="3">Leaves</tissue>
    </source>
</reference>
<feature type="domain" description="Alpha/beta hydrolase fold-3" evidence="2">
    <location>
        <begin position="126"/>
        <end position="331"/>
    </location>
</feature>
<evidence type="ECO:0000256" key="1">
    <source>
        <dbReference type="SAM" id="MobiDB-lite"/>
    </source>
</evidence>
<proteinExistence type="predicted"/>
<protein>
    <recommendedName>
        <fullName evidence="2">Alpha/beta hydrolase fold-3 domain-containing protein</fullName>
    </recommendedName>
</protein>
<dbReference type="Proteomes" id="UP000636709">
    <property type="component" value="Unassembled WGS sequence"/>
</dbReference>
<accession>A0A835EMQ0</accession>
<dbReference type="AlphaFoldDB" id="A0A835EMQ0"/>
<evidence type="ECO:0000313" key="3">
    <source>
        <dbReference type="EMBL" id="KAF8704951.1"/>
    </source>
</evidence>
<name>A0A835EMQ0_9POAL</name>